<keyword evidence="2" id="KW-0479">Metal-binding</keyword>
<dbReference type="InterPro" id="IPR011650">
    <property type="entry name" value="Peptidase_M20_dimer"/>
</dbReference>
<dbReference type="InterPro" id="IPR002933">
    <property type="entry name" value="Peptidase_M20"/>
</dbReference>
<dbReference type="RefSeq" id="WP_092862090.1">
    <property type="nucleotide sequence ID" value="NZ_FOQH01000008.1"/>
</dbReference>
<dbReference type="GO" id="GO:0019877">
    <property type="term" value="P:diaminopimelate biosynthetic process"/>
    <property type="evidence" value="ECO:0007669"/>
    <property type="project" value="UniProtKB-ARBA"/>
</dbReference>
<dbReference type="PANTHER" id="PTHR11014">
    <property type="entry name" value="PEPTIDASE M20 FAMILY MEMBER"/>
    <property type="match status" value="1"/>
</dbReference>
<reference evidence="4 5" key="1">
    <citation type="submission" date="2016-10" db="EMBL/GenBank/DDBJ databases">
        <authorList>
            <person name="de Groot N.N."/>
        </authorList>
    </citation>
    <scope>NUCLEOTIDE SEQUENCE [LARGE SCALE GENOMIC DNA]</scope>
    <source>
        <strain evidence="4 5">CGMCC 1.11030</strain>
    </source>
</reference>
<dbReference type="STRING" id="1114924.SAMN05216258_108299"/>
<keyword evidence="5" id="KW-1185">Reference proteome</keyword>
<dbReference type="OrthoDB" id="9777385at2"/>
<dbReference type="Pfam" id="PF01546">
    <property type="entry name" value="Peptidase_M20"/>
    <property type="match status" value="1"/>
</dbReference>
<evidence type="ECO:0000313" key="5">
    <source>
        <dbReference type="Proteomes" id="UP000199377"/>
    </source>
</evidence>
<dbReference type="PIRSF" id="PIRSF005962">
    <property type="entry name" value="Pept_M20D_amidohydro"/>
    <property type="match status" value="1"/>
</dbReference>
<evidence type="ECO:0000259" key="3">
    <source>
        <dbReference type="Pfam" id="PF07687"/>
    </source>
</evidence>
<keyword evidence="1 4" id="KW-0378">Hydrolase</keyword>
<dbReference type="Proteomes" id="UP000199377">
    <property type="component" value="Unassembled WGS sequence"/>
</dbReference>
<feature type="binding site" evidence="2">
    <location>
        <position position="357"/>
    </location>
    <ligand>
        <name>Mn(2+)</name>
        <dbReference type="ChEBI" id="CHEBI:29035"/>
        <label>2</label>
    </ligand>
</feature>
<dbReference type="Pfam" id="PF07687">
    <property type="entry name" value="M20_dimer"/>
    <property type="match status" value="1"/>
</dbReference>
<dbReference type="GO" id="GO:0050118">
    <property type="term" value="F:N-acetyldiaminopimelate deacetylase activity"/>
    <property type="evidence" value="ECO:0007669"/>
    <property type="project" value="UniProtKB-ARBA"/>
</dbReference>
<feature type="binding site" evidence="2">
    <location>
        <position position="101"/>
    </location>
    <ligand>
        <name>Mn(2+)</name>
        <dbReference type="ChEBI" id="CHEBI:29035"/>
        <label>2</label>
    </ligand>
</feature>
<name>A0A1I3K4S6_9RHOB</name>
<organism evidence="4 5">
    <name type="scientific">Albimonas pacifica</name>
    <dbReference type="NCBI Taxonomy" id="1114924"/>
    <lineage>
        <taxon>Bacteria</taxon>
        <taxon>Pseudomonadati</taxon>
        <taxon>Pseudomonadota</taxon>
        <taxon>Alphaproteobacteria</taxon>
        <taxon>Rhodobacterales</taxon>
        <taxon>Paracoccaceae</taxon>
        <taxon>Albimonas</taxon>
    </lineage>
</organism>
<proteinExistence type="predicted"/>
<evidence type="ECO:0000313" key="4">
    <source>
        <dbReference type="EMBL" id="SFI67511.1"/>
    </source>
</evidence>
<dbReference type="SUPFAM" id="SSF53187">
    <property type="entry name" value="Zn-dependent exopeptidases"/>
    <property type="match status" value="1"/>
</dbReference>
<dbReference type="InterPro" id="IPR017439">
    <property type="entry name" value="Amidohydrolase"/>
</dbReference>
<dbReference type="Gene3D" id="3.40.630.10">
    <property type="entry name" value="Zn peptidases"/>
    <property type="match status" value="1"/>
</dbReference>
<dbReference type="Gene3D" id="3.30.70.360">
    <property type="match status" value="1"/>
</dbReference>
<dbReference type="SUPFAM" id="SSF55031">
    <property type="entry name" value="Bacterial exopeptidase dimerisation domain"/>
    <property type="match status" value="1"/>
</dbReference>
<sequence length="386" mass="40800">MPVIPEIADRLETFAAIRRDIHAHPEIGFQEVRTSGIVIEKLREWGIEVHSGIGGTGVVGIIEGNAPGRSVGLRADMDALPIEEETNLPWRSTVPGVSHACGHDGHTTILLAAAQRLAETRDFPGRVVLIFQPAEEGLGGARAMIADGLFEKFPCDEVYGLHNSPYTDPGVVGIKPGVAMAGADFFDIRIKGVGSHGASPQHSKDPIMVATALAQALQTIRSRNAPPHEAAVLSITQIHAGAAYNVVPSEAVLSGTMRFFTDEAAERMRTRMKEISAGLAAAFGVEIDVDIRDIFTVLENDGGLSEIVAGIAAEVTGKDLVKIQDEAATGSEDFADMLKAAPGVYFTVGHKGEVPLHNPGFVFDDDAIPLGASMLVRVAQARLAAG</sequence>
<feature type="binding site" evidence="2">
    <location>
        <position position="136"/>
    </location>
    <ligand>
        <name>Mn(2+)</name>
        <dbReference type="ChEBI" id="CHEBI:29035"/>
        <label>2</label>
    </ligand>
</feature>
<comment type="cofactor">
    <cofactor evidence="2">
        <name>Mn(2+)</name>
        <dbReference type="ChEBI" id="CHEBI:29035"/>
    </cofactor>
    <text evidence="2">The Mn(2+) ion enhances activity.</text>
</comment>
<feature type="domain" description="Peptidase M20 dimerisation" evidence="3">
    <location>
        <begin position="182"/>
        <end position="276"/>
    </location>
</feature>
<dbReference type="FunFam" id="3.30.70.360:FF:000001">
    <property type="entry name" value="N-acetyldiaminopimelate deacetylase"/>
    <property type="match status" value="1"/>
</dbReference>
<keyword evidence="2" id="KW-0464">Manganese</keyword>
<dbReference type="AlphaFoldDB" id="A0A1I3K4S6"/>
<protein>
    <submittedName>
        <fullName evidence="4">Hippurate hydrolase</fullName>
    </submittedName>
</protein>
<feature type="binding site" evidence="2">
    <location>
        <position position="162"/>
    </location>
    <ligand>
        <name>Mn(2+)</name>
        <dbReference type="ChEBI" id="CHEBI:29035"/>
        <label>2</label>
    </ligand>
</feature>
<dbReference type="CDD" id="cd05666">
    <property type="entry name" value="M20_Acy1-like"/>
    <property type="match status" value="1"/>
</dbReference>
<evidence type="ECO:0000256" key="1">
    <source>
        <dbReference type="ARBA" id="ARBA00022801"/>
    </source>
</evidence>
<dbReference type="GO" id="GO:0046872">
    <property type="term" value="F:metal ion binding"/>
    <property type="evidence" value="ECO:0007669"/>
    <property type="project" value="UniProtKB-KW"/>
</dbReference>
<feature type="binding site" evidence="2">
    <location>
        <position position="103"/>
    </location>
    <ligand>
        <name>Mn(2+)</name>
        <dbReference type="ChEBI" id="CHEBI:29035"/>
        <label>2</label>
    </ligand>
</feature>
<dbReference type="NCBIfam" id="TIGR01891">
    <property type="entry name" value="amidohydrolases"/>
    <property type="match status" value="1"/>
</dbReference>
<dbReference type="PANTHER" id="PTHR11014:SF63">
    <property type="entry name" value="METALLOPEPTIDASE, PUTATIVE (AFU_ORTHOLOGUE AFUA_6G09600)-RELATED"/>
    <property type="match status" value="1"/>
</dbReference>
<dbReference type="EMBL" id="FOQH01000008">
    <property type="protein sequence ID" value="SFI67511.1"/>
    <property type="molecule type" value="Genomic_DNA"/>
</dbReference>
<dbReference type="InterPro" id="IPR036264">
    <property type="entry name" value="Bact_exopeptidase_dim_dom"/>
</dbReference>
<evidence type="ECO:0000256" key="2">
    <source>
        <dbReference type="PIRSR" id="PIRSR005962-1"/>
    </source>
</evidence>
<accession>A0A1I3K4S6</accession>
<gene>
    <name evidence="4" type="ORF">SAMN05216258_108299</name>
</gene>